<proteinExistence type="predicted"/>
<dbReference type="SUPFAM" id="SSF51338">
    <property type="entry name" value="Composite domain of metallo-dependent hydrolases"/>
    <property type="match status" value="1"/>
</dbReference>
<gene>
    <name evidence="2" type="ORF">J2X21_005131</name>
</gene>
<dbReference type="RefSeq" id="WP_310332963.1">
    <property type="nucleotide sequence ID" value="NZ_JAVDXV010000012.1"/>
</dbReference>
<dbReference type="EMBL" id="JAVDXV010000012">
    <property type="protein sequence ID" value="MDR7335964.1"/>
    <property type="molecule type" value="Genomic_DNA"/>
</dbReference>
<dbReference type="PANTHER" id="PTHR43135">
    <property type="entry name" value="ALPHA-D-RIBOSE 1-METHYLPHOSPHONATE 5-TRIPHOSPHATE DIPHOSPHATASE"/>
    <property type="match status" value="1"/>
</dbReference>
<evidence type="ECO:0000259" key="1">
    <source>
        <dbReference type="Pfam" id="PF01979"/>
    </source>
</evidence>
<organism evidence="2 3">
    <name type="scientific">Roseateles asaccharophilus</name>
    <dbReference type="NCBI Taxonomy" id="582607"/>
    <lineage>
        <taxon>Bacteria</taxon>
        <taxon>Pseudomonadati</taxon>
        <taxon>Pseudomonadota</taxon>
        <taxon>Betaproteobacteria</taxon>
        <taxon>Burkholderiales</taxon>
        <taxon>Sphaerotilaceae</taxon>
        <taxon>Roseateles</taxon>
    </lineage>
</organism>
<dbReference type="Pfam" id="PF01979">
    <property type="entry name" value="Amidohydro_1"/>
    <property type="match status" value="1"/>
</dbReference>
<sequence length="403" mass="43145">MVVPSAGAADAGLRALRGVKLYPAPDAAPIHDGVVLLRDGRIVAVGPRDAENTNVPSLAPECEGGVLVAGFQNSHVHLNGPAFAKATGAKAATLEKGLEALLTRYGFTTAFDIASDRDNTLALRQRINQGELKGPRLLTAGLPLFPAQGLPVYLDHFDAAFLAKLPQPHSVDAALKTIRQNLDAGAEATKLFLVTPQRNRPPKRMSADIAQAAAAETHRRGHLVFAHPTDLDGVRAALRAKVDILAHPPLGTPGPWPVALMDELRNAGVYMVPTLKLLRHELNKEKVPPRIGEPILQDSVREFGRFAAAGGKVLFGTDVDYMEDSDPTEEYELMAQAGLSPMQILASLTTTPAERWQESSRRGRLAPGQDADIVALGGDPMQSEKHFANVKCAVRGGRVVFAR</sequence>
<accession>A0ABU2AFG5</accession>
<protein>
    <submittedName>
        <fullName evidence="2">Imidazolonepropionase-like amidohydrolase</fullName>
    </submittedName>
</protein>
<dbReference type="InterPro" id="IPR051781">
    <property type="entry name" value="Metallo-dep_Hydrolase"/>
</dbReference>
<dbReference type="Gene3D" id="3.20.20.140">
    <property type="entry name" value="Metal-dependent hydrolases"/>
    <property type="match status" value="1"/>
</dbReference>
<reference evidence="2 3" key="1">
    <citation type="submission" date="2023-07" db="EMBL/GenBank/DDBJ databases">
        <title>Sorghum-associated microbial communities from plants grown in Nebraska, USA.</title>
        <authorList>
            <person name="Schachtman D."/>
        </authorList>
    </citation>
    <scope>NUCLEOTIDE SEQUENCE [LARGE SCALE GENOMIC DNA]</scope>
    <source>
        <strain evidence="2 3">BE316</strain>
    </source>
</reference>
<dbReference type="InterPro" id="IPR032466">
    <property type="entry name" value="Metal_Hydrolase"/>
</dbReference>
<feature type="domain" description="Amidohydrolase-related" evidence="1">
    <location>
        <begin position="66"/>
        <end position="393"/>
    </location>
</feature>
<dbReference type="InterPro" id="IPR006680">
    <property type="entry name" value="Amidohydro-rel"/>
</dbReference>
<dbReference type="Gene3D" id="2.30.40.10">
    <property type="entry name" value="Urease, subunit C, domain 1"/>
    <property type="match status" value="1"/>
</dbReference>
<dbReference type="InterPro" id="IPR011059">
    <property type="entry name" value="Metal-dep_hydrolase_composite"/>
</dbReference>
<comment type="caution">
    <text evidence="2">The sequence shown here is derived from an EMBL/GenBank/DDBJ whole genome shotgun (WGS) entry which is preliminary data.</text>
</comment>
<dbReference type="SUPFAM" id="SSF51556">
    <property type="entry name" value="Metallo-dependent hydrolases"/>
    <property type="match status" value="1"/>
</dbReference>
<evidence type="ECO:0000313" key="3">
    <source>
        <dbReference type="Proteomes" id="UP001180825"/>
    </source>
</evidence>
<keyword evidence="3" id="KW-1185">Reference proteome</keyword>
<evidence type="ECO:0000313" key="2">
    <source>
        <dbReference type="EMBL" id="MDR7335964.1"/>
    </source>
</evidence>
<dbReference type="PANTHER" id="PTHR43135:SF3">
    <property type="entry name" value="ALPHA-D-RIBOSE 1-METHYLPHOSPHONATE 5-TRIPHOSPHATE DIPHOSPHATASE"/>
    <property type="match status" value="1"/>
</dbReference>
<dbReference type="Proteomes" id="UP001180825">
    <property type="component" value="Unassembled WGS sequence"/>
</dbReference>
<name>A0ABU2AFG5_9BURK</name>